<comment type="caution">
    <text evidence="2">The sequence shown here is derived from an EMBL/GenBank/DDBJ whole genome shotgun (WGS) entry which is preliminary data.</text>
</comment>
<dbReference type="PANTHER" id="PTHR35337:SF1">
    <property type="entry name" value="SLR1478 PROTEIN"/>
    <property type="match status" value="1"/>
</dbReference>
<gene>
    <name evidence="2" type="ORF">EV668_4834</name>
</gene>
<feature type="transmembrane region" description="Helical" evidence="1">
    <location>
        <begin position="201"/>
        <end position="229"/>
    </location>
</feature>
<protein>
    <submittedName>
        <fullName evidence="2">Putative membrane protein SpoIIM required for sporulation</fullName>
    </submittedName>
</protein>
<keyword evidence="1" id="KW-0472">Membrane</keyword>
<accession>A0A4R7BJU3</accession>
<feature type="transmembrane region" description="Helical" evidence="1">
    <location>
        <begin position="249"/>
        <end position="268"/>
    </location>
</feature>
<proteinExistence type="predicted"/>
<evidence type="ECO:0000313" key="3">
    <source>
        <dbReference type="Proteomes" id="UP000295122"/>
    </source>
</evidence>
<evidence type="ECO:0000313" key="2">
    <source>
        <dbReference type="EMBL" id="TDR85283.1"/>
    </source>
</evidence>
<name>A0A4R7BJU3_9HYPH</name>
<dbReference type="InterPro" id="IPR002798">
    <property type="entry name" value="SpoIIM-like"/>
</dbReference>
<keyword evidence="1" id="KW-0812">Transmembrane</keyword>
<feature type="transmembrane region" description="Helical" evidence="1">
    <location>
        <begin position="280"/>
        <end position="302"/>
    </location>
</feature>
<feature type="transmembrane region" description="Helical" evidence="1">
    <location>
        <begin position="170"/>
        <end position="189"/>
    </location>
</feature>
<dbReference type="RefSeq" id="WP_245513415.1">
    <property type="nucleotide sequence ID" value="NZ_SNZR01000018.1"/>
</dbReference>
<dbReference type="PANTHER" id="PTHR35337">
    <property type="entry name" value="SLR1478 PROTEIN"/>
    <property type="match status" value="1"/>
</dbReference>
<organism evidence="2 3">
    <name type="scientific">Enterovirga rhinocerotis</name>
    <dbReference type="NCBI Taxonomy" id="1339210"/>
    <lineage>
        <taxon>Bacteria</taxon>
        <taxon>Pseudomonadati</taxon>
        <taxon>Pseudomonadota</taxon>
        <taxon>Alphaproteobacteria</taxon>
        <taxon>Hyphomicrobiales</taxon>
        <taxon>Methylobacteriaceae</taxon>
        <taxon>Enterovirga</taxon>
    </lineage>
</organism>
<reference evidence="2 3" key="1">
    <citation type="submission" date="2019-03" db="EMBL/GenBank/DDBJ databases">
        <title>Genomic Encyclopedia of Type Strains, Phase IV (KMG-IV): sequencing the most valuable type-strain genomes for metagenomic binning, comparative biology and taxonomic classification.</title>
        <authorList>
            <person name="Goeker M."/>
        </authorList>
    </citation>
    <scope>NUCLEOTIDE SEQUENCE [LARGE SCALE GENOMIC DNA]</scope>
    <source>
        <strain evidence="2 3">DSM 25903</strain>
    </source>
</reference>
<dbReference type="AlphaFoldDB" id="A0A4R7BJU3"/>
<feature type="transmembrane region" description="Helical" evidence="1">
    <location>
        <begin position="314"/>
        <end position="334"/>
    </location>
</feature>
<keyword evidence="1" id="KW-1133">Transmembrane helix</keyword>
<dbReference type="Pfam" id="PF01944">
    <property type="entry name" value="SpoIIM"/>
    <property type="match status" value="1"/>
</dbReference>
<sequence>MPTARPVATVTLRSAEFRRTREAAWRTLDELISRVERKGLSHLSADELQELPLLYRTAASSLSVARSIALDRNLILYLEGLVLRAFFVVYGPRTGIMEALAGFLKHGFPAAVRKAGWHILLATLALASGVAIGFMLVLPNEGWFGVLVPETLAGGRGPASTAQQLLDTEIFAPWPGIVDSFVVFANFLFRHNATIGIMTFGLGFLAGVPTLLLLGYQGIVLGAFFALHHNRGLLYDFVGWVSIHGVTEIGALILCGAGGLVIAENILFPRRHGRLDSLALAGKAAAGLAGGAVLMLFVAGLIEGGLRQLIASTPWRLVIGAATGILWTAYFLLLGRREGHGPAA</sequence>
<dbReference type="EMBL" id="SNZR01000018">
    <property type="protein sequence ID" value="TDR85283.1"/>
    <property type="molecule type" value="Genomic_DNA"/>
</dbReference>
<feature type="transmembrane region" description="Helical" evidence="1">
    <location>
        <begin position="116"/>
        <end position="138"/>
    </location>
</feature>
<evidence type="ECO:0000256" key="1">
    <source>
        <dbReference type="SAM" id="Phobius"/>
    </source>
</evidence>
<dbReference type="Proteomes" id="UP000295122">
    <property type="component" value="Unassembled WGS sequence"/>
</dbReference>
<keyword evidence="3" id="KW-1185">Reference proteome</keyword>